<organism evidence="5 6">
    <name type="scientific">Gordonia liuliyuniae</name>
    <dbReference type="NCBI Taxonomy" id="2911517"/>
    <lineage>
        <taxon>Bacteria</taxon>
        <taxon>Bacillati</taxon>
        <taxon>Actinomycetota</taxon>
        <taxon>Actinomycetes</taxon>
        <taxon>Mycobacteriales</taxon>
        <taxon>Gordoniaceae</taxon>
        <taxon>Gordonia</taxon>
    </lineage>
</organism>
<evidence type="ECO:0000256" key="2">
    <source>
        <dbReference type="ARBA" id="ARBA00023125"/>
    </source>
</evidence>
<comment type="caution">
    <text evidence="5">The sequence shown here is derived from an EMBL/GenBank/DDBJ whole genome shotgun (WGS) entry which is preliminary data.</text>
</comment>
<dbReference type="SMART" id="SM00346">
    <property type="entry name" value="HTH_ICLR"/>
    <property type="match status" value="1"/>
</dbReference>
<accession>A0ABS9IQ91</accession>
<dbReference type="SUPFAM" id="SSF46785">
    <property type="entry name" value="Winged helix' DNA-binding domain"/>
    <property type="match status" value="1"/>
</dbReference>
<dbReference type="Pfam" id="PF09339">
    <property type="entry name" value="HTH_IclR"/>
    <property type="match status" value="1"/>
</dbReference>
<dbReference type="Proteomes" id="UP001200110">
    <property type="component" value="Unassembled WGS sequence"/>
</dbReference>
<feature type="domain" description="IclR-ED" evidence="4">
    <location>
        <begin position="71"/>
        <end position="254"/>
    </location>
</feature>
<keyword evidence="6" id="KW-1185">Reference proteome</keyword>
<dbReference type="InterPro" id="IPR005471">
    <property type="entry name" value="Tscrpt_reg_IclR_N"/>
</dbReference>
<keyword evidence="3" id="KW-0804">Transcription</keyword>
<dbReference type="InterPro" id="IPR050707">
    <property type="entry name" value="HTH_MetabolicPath_Reg"/>
</dbReference>
<dbReference type="Pfam" id="PF01614">
    <property type="entry name" value="IclR_C"/>
    <property type="match status" value="1"/>
</dbReference>
<gene>
    <name evidence="5" type="ORF">L5G33_04485</name>
</gene>
<dbReference type="Gene3D" id="3.30.450.40">
    <property type="match status" value="1"/>
</dbReference>
<dbReference type="InterPro" id="IPR014757">
    <property type="entry name" value="Tscrpt_reg_IclR_C"/>
</dbReference>
<dbReference type="PROSITE" id="PS51078">
    <property type="entry name" value="ICLR_ED"/>
    <property type="match status" value="1"/>
</dbReference>
<evidence type="ECO:0000256" key="1">
    <source>
        <dbReference type="ARBA" id="ARBA00023015"/>
    </source>
</evidence>
<dbReference type="InterPro" id="IPR036390">
    <property type="entry name" value="WH_DNA-bd_sf"/>
</dbReference>
<dbReference type="Gene3D" id="1.10.10.10">
    <property type="entry name" value="Winged helix-like DNA-binding domain superfamily/Winged helix DNA-binding domain"/>
    <property type="match status" value="1"/>
</dbReference>
<evidence type="ECO:0000313" key="5">
    <source>
        <dbReference type="EMBL" id="MCF8587726.1"/>
    </source>
</evidence>
<dbReference type="PANTHER" id="PTHR30136:SF24">
    <property type="entry name" value="HTH-TYPE TRANSCRIPTIONAL REPRESSOR ALLR"/>
    <property type="match status" value="1"/>
</dbReference>
<sequence length="264" mass="29451">MNDDRESGTPPSMLDRIDLILDAVEEAGFLTLSGVMERTGLARSTTHRLLLQMERRKWLFRVGTNYELGVRLFGLGTSGLRTHWFYRRAMPTLSWLQLQTGYIVHMAYLDGADCVYWEKLGSGRFQWEVPTRIGAHRPAHTTSVGKSLLAVQSDDYLRSIEPFAELTPNTVTSTTAIRQEIDEVRKRGYAVDRGESIPNVGCFGTTVSAASDDSATARRTSAAISICVPLAELDTRLIPILLAAKKRISQNMRVNPMIETADDD</sequence>
<name>A0ABS9IQ91_9ACTN</name>
<dbReference type="InterPro" id="IPR029016">
    <property type="entry name" value="GAF-like_dom_sf"/>
</dbReference>
<dbReference type="RefSeq" id="WP_236996955.1">
    <property type="nucleotide sequence ID" value="NZ_JAKKOR010000003.1"/>
</dbReference>
<dbReference type="SUPFAM" id="SSF55781">
    <property type="entry name" value="GAF domain-like"/>
    <property type="match status" value="1"/>
</dbReference>
<evidence type="ECO:0000313" key="6">
    <source>
        <dbReference type="Proteomes" id="UP001200110"/>
    </source>
</evidence>
<evidence type="ECO:0000256" key="3">
    <source>
        <dbReference type="ARBA" id="ARBA00023163"/>
    </source>
</evidence>
<keyword evidence="2" id="KW-0238">DNA-binding</keyword>
<keyword evidence="1" id="KW-0805">Transcription regulation</keyword>
<evidence type="ECO:0000259" key="4">
    <source>
        <dbReference type="PROSITE" id="PS51078"/>
    </source>
</evidence>
<dbReference type="PANTHER" id="PTHR30136">
    <property type="entry name" value="HELIX-TURN-HELIX TRANSCRIPTIONAL REGULATOR, ICLR FAMILY"/>
    <property type="match status" value="1"/>
</dbReference>
<dbReference type="InterPro" id="IPR036388">
    <property type="entry name" value="WH-like_DNA-bd_sf"/>
</dbReference>
<protein>
    <submittedName>
        <fullName evidence="5">IclR family transcriptional regulator</fullName>
    </submittedName>
</protein>
<dbReference type="EMBL" id="JAKKOR010000003">
    <property type="protein sequence ID" value="MCF8587726.1"/>
    <property type="molecule type" value="Genomic_DNA"/>
</dbReference>
<proteinExistence type="predicted"/>
<reference evidence="5 6" key="1">
    <citation type="submission" date="2022-01" db="EMBL/GenBank/DDBJ databases">
        <authorList>
            <person name="Huang Y."/>
        </authorList>
    </citation>
    <scope>NUCLEOTIDE SEQUENCE [LARGE SCALE GENOMIC DNA]</scope>
    <source>
        <strain evidence="5 6">HY366</strain>
    </source>
</reference>